<dbReference type="PROSITE" id="PS51318">
    <property type="entry name" value="TAT"/>
    <property type="match status" value="1"/>
</dbReference>
<dbReference type="InterPro" id="IPR006311">
    <property type="entry name" value="TAT_signal"/>
</dbReference>
<name>A0A8J3RLD9_9ACTN</name>
<sequence length="174" mass="19138">MHRPIRTLLAAAVAVGAAVPAGVAAAALALPAANASVGTVTAEPAPDVTVTHDPAHYPWGPYSAKHDRAKARGTVQLEEAKNGSYKIRVKGELWDLDHHPRKCAYVEFKVQRIGAPHGKWYDARSYKWCHYGKHPKEFAFWKTDVSAVKVRVSQIGKHGHHVFNKGEWHSIPEA</sequence>
<gene>
    <name evidence="2" type="ORF">Plo01_35370</name>
</gene>
<protein>
    <submittedName>
        <fullName evidence="2">Uncharacterized protein</fullName>
    </submittedName>
</protein>
<comment type="caution">
    <text evidence="2">The sequence shown here is derived from an EMBL/GenBank/DDBJ whole genome shotgun (WGS) entry which is preliminary data.</text>
</comment>
<dbReference type="Proteomes" id="UP000616724">
    <property type="component" value="Unassembled WGS sequence"/>
</dbReference>
<dbReference type="EMBL" id="BOOH01000024">
    <property type="protein sequence ID" value="GIH77108.1"/>
    <property type="molecule type" value="Genomic_DNA"/>
</dbReference>
<evidence type="ECO:0000256" key="1">
    <source>
        <dbReference type="SAM" id="SignalP"/>
    </source>
</evidence>
<reference evidence="2 3" key="1">
    <citation type="submission" date="2021-01" db="EMBL/GenBank/DDBJ databases">
        <title>Whole genome shotgun sequence of Planobispora longispora NBRC 13918.</title>
        <authorList>
            <person name="Komaki H."/>
            <person name="Tamura T."/>
        </authorList>
    </citation>
    <scope>NUCLEOTIDE SEQUENCE [LARGE SCALE GENOMIC DNA]</scope>
    <source>
        <strain evidence="2 3">NBRC 13918</strain>
    </source>
</reference>
<keyword evidence="3" id="KW-1185">Reference proteome</keyword>
<evidence type="ECO:0000313" key="3">
    <source>
        <dbReference type="Proteomes" id="UP000616724"/>
    </source>
</evidence>
<dbReference type="AlphaFoldDB" id="A0A8J3RLD9"/>
<evidence type="ECO:0000313" key="2">
    <source>
        <dbReference type="EMBL" id="GIH77108.1"/>
    </source>
</evidence>
<keyword evidence="1" id="KW-0732">Signal</keyword>
<accession>A0A8J3RLD9</accession>
<organism evidence="2 3">
    <name type="scientific">Planobispora longispora</name>
    <dbReference type="NCBI Taxonomy" id="28887"/>
    <lineage>
        <taxon>Bacteria</taxon>
        <taxon>Bacillati</taxon>
        <taxon>Actinomycetota</taxon>
        <taxon>Actinomycetes</taxon>
        <taxon>Streptosporangiales</taxon>
        <taxon>Streptosporangiaceae</taxon>
        <taxon>Planobispora</taxon>
    </lineage>
</organism>
<feature type="chain" id="PRO_5035301641" evidence="1">
    <location>
        <begin position="27"/>
        <end position="174"/>
    </location>
</feature>
<dbReference type="RefSeq" id="WP_203891700.1">
    <property type="nucleotide sequence ID" value="NZ_BOOH01000024.1"/>
</dbReference>
<feature type="signal peptide" evidence="1">
    <location>
        <begin position="1"/>
        <end position="26"/>
    </location>
</feature>
<proteinExistence type="predicted"/>